<sequence>MRRFNFIAIGLVLPSLVAGLFLNGNLLAQRVDSQLAGNAPLVRRAAFTIANNVAGEAEMPHVNGVGGFPVRLNITDSGQWIHQRHLQIFVAIYERPNKVSSKIGKLVNLRTHPDVLVTDPDKESSVPFAMNMRIPPGDYFAFVFLCDPKTPFASPPLKYKEGTFPNAEEFPGSVKMGKRVSVHVD</sequence>
<reference evidence="1 2" key="1">
    <citation type="submission" date="2012-02" db="EMBL/GenBank/DDBJ databases">
        <title>Complete sequence of chromosome of Singulisphaera acidiphila DSM 18658.</title>
        <authorList>
            <consortium name="US DOE Joint Genome Institute (JGI-PGF)"/>
            <person name="Lucas S."/>
            <person name="Copeland A."/>
            <person name="Lapidus A."/>
            <person name="Glavina del Rio T."/>
            <person name="Dalin E."/>
            <person name="Tice H."/>
            <person name="Bruce D."/>
            <person name="Goodwin L."/>
            <person name="Pitluck S."/>
            <person name="Peters L."/>
            <person name="Ovchinnikova G."/>
            <person name="Chertkov O."/>
            <person name="Kyrpides N."/>
            <person name="Mavromatis K."/>
            <person name="Ivanova N."/>
            <person name="Brettin T."/>
            <person name="Detter J.C."/>
            <person name="Han C."/>
            <person name="Larimer F."/>
            <person name="Land M."/>
            <person name="Hauser L."/>
            <person name="Markowitz V."/>
            <person name="Cheng J.-F."/>
            <person name="Hugenholtz P."/>
            <person name="Woyke T."/>
            <person name="Wu D."/>
            <person name="Tindall B."/>
            <person name="Pomrenke H."/>
            <person name="Brambilla E."/>
            <person name="Klenk H.-P."/>
            <person name="Eisen J.A."/>
        </authorList>
    </citation>
    <scope>NUCLEOTIDE SEQUENCE [LARGE SCALE GENOMIC DNA]</scope>
    <source>
        <strain evidence="2">ATCC BAA-1392 / DSM 18658 / VKM B-2454 / MOB10</strain>
    </source>
</reference>
<dbReference type="AlphaFoldDB" id="L0DG33"/>
<proteinExistence type="predicted"/>
<dbReference type="HOGENOM" id="CLU_1460352_0_0_0"/>
<dbReference type="Proteomes" id="UP000010798">
    <property type="component" value="Chromosome"/>
</dbReference>
<organism evidence="1 2">
    <name type="scientific">Singulisphaera acidiphila (strain ATCC BAA-1392 / DSM 18658 / VKM B-2454 / MOB10)</name>
    <dbReference type="NCBI Taxonomy" id="886293"/>
    <lineage>
        <taxon>Bacteria</taxon>
        <taxon>Pseudomonadati</taxon>
        <taxon>Planctomycetota</taxon>
        <taxon>Planctomycetia</taxon>
        <taxon>Isosphaerales</taxon>
        <taxon>Isosphaeraceae</taxon>
        <taxon>Singulisphaera</taxon>
    </lineage>
</organism>
<name>L0DG33_SINAD</name>
<keyword evidence="2" id="KW-1185">Reference proteome</keyword>
<dbReference type="EMBL" id="CP003364">
    <property type="protein sequence ID" value="AGA28222.1"/>
    <property type="molecule type" value="Genomic_DNA"/>
</dbReference>
<evidence type="ECO:0000313" key="2">
    <source>
        <dbReference type="Proteomes" id="UP000010798"/>
    </source>
</evidence>
<evidence type="ECO:0000313" key="1">
    <source>
        <dbReference type="EMBL" id="AGA28222.1"/>
    </source>
</evidence>
<accession>L0DG33</accession>
<gene>
    <name evidence="1" type="ordered locus">Sinac_3999</name>
</gene>
<protein>
    <submittedName>
        <fullName evidence="1">Uncharacterized protein</fullName>
    </submittedName>
</protein>
<dbReference type="KEGG" id="saci:Sinac_3999"/>